<reference evidence="2" key="1">
    <citation type="journal article" date="2014" name="Front. Microbiol.">
        <title>High frequency of phylogenetically diverse reductive dehalogenase-homologous genes in deep subseafloor sedimentary metagenomes.</title>
        <authorList>
            <person name="Kawai M."/>
            <person name="Futagami T."/>
            <person name="Toyoda A."/>
            <person name="Takaki Y."/>
            <person name="Nishi S."/>
            <person name="Hori S."/>
            <person name="Arai W."/>
            <person name="Tsubouchi T."/>
            <person name="Morono Y."/>
            <person name="Uchiyama I."/>
            <person name="Ito T."/>
            <person name="Fujiyama A."/>
            <person name="Inagaki F."/>
            <person name="Takami H."/>
        </authorList>
    </citation>
    <scope>NUCLEOTIDE SEQUENCE</scope>
    <source>
        <strain evidence="2">Expedition CK06-06</strain>
    </source>
</reference>
<accession>X1S5U0</accession>
<evidence type="ECO:0000313" key="2">
    <source>
        <dbReference type="EMBL" id="GAI88412.1"/>
    </source>
</evidence>
<comment type="caution">
    <text evidence="2">The sequence shown here is derived from an EMBL/GenBank/DDBJ whole genome shotgun (WGS) entry which is preliminary data.</text>
</comment>
<evidence type="ECO:0008006" key="3">
    <source>
        <dbReference type="Google" id="ProtNLM"/>
    </source>
</evidence>
<gene>
    <name evidence="2" type="ORF">S12H4_37799</name>
</gene>
<protein>
    <recommendedName>
        <fullName evidence="3">Zinc-hook domain-containing protein</fullName>
    </recommendedName>
</protein>
<feature type="non-terminal residue" evidence="2">
    <location>
        <position position="248"/>
    </location>
</feature>
<dbReference type="EMBL" id="BARW01022694">
    <property type="protein sequence ID" value="GAI88412.1"/>
    <property type="molecule type" value="Genomic_DNA"/>
</dbReference>
<evidence type="ECO:0000256" key="1">
    <source>
        <dbReference type="SAM" id="Coils"/>
    </source>
</evidence>
<sequence>MPTYQAEFEQAQGKLSQIEKVTKEKETGLNEIRQEKESLERKTVQLDQLVAHIRERERSLELLDEQIKQHHFRLKEYEELIARRSTIEEGYTQFVEAKRLNDELNQKLGALVKLNEHKSQLIKAIDDAQATLVRDHALAQNKINELETKSQKLPQLKNQLQQLQTQLSQLAEQEEVLHRKRQANQELQTQVNYLESNKTLLEKEIKEIGEKLDLLSTQTEAKCPLCERKLEINSLKLIESKYTVERDG</sequence>
<dbReference type="AlphaFoldDB" id="X1S5U0"/>
<dbReference type="Gene3D" id="1.10.287.510">
    <property type="entry name" value="Helix hairpin bin"/>
    <property type="match status" value="1"/>
</dbReference>
<dbReference type="SUPFAM" id="SSF75712">
    <property type="entry name" value="Rad50 coiled-coil Zn hook"/>
    <property type="match status" value="1"/>
</dbReference>
<organism evidence="2">
    <name type="scientific">marine sediment metagenome</name>
    <dbReference type="NCBI Taxonomy" id="412755"/>
    <lineage>
        <taxon>unclassified sequences</taxon>
        <taxon>metagenomes</taxon>
        <taxon>ecological metagenomes</taxon>
    </lineage>
</organism>
<name>X1S5U0_9ZZZZ</name>
<keyword evidence="1" id="KW-0175">Coiled coil</keyword>
<feature type="coiled-coil region" evidence="1">
    <location>
        <begin position="22"/>
        <end position="218"/>
    </location>
</feature>
<proteinExistence type="predicted"/>